<feature type="binding site" evidence="4">
    <location>
        <begin position="197"/>
        <end position="198"/>
    </location>
    <ligand>
        <name>substrate</name>
    </ligand>
</feature>
<organism evidence="8 10">
    <name type="scientific">Thermus brockianus</name>
    <dbReference type="NCBI Taxonomy" id="56956"/>
    <lineage>
        <taxon>Bacteria</taxon>
        <taxon>Thermotogati</taxon>
        <taxon>Deinococcota</taxon>
        <taxon>Deinococci</taxon>
        <taxon>Thermales</taxon>
        <taxon>Thermaceae</taxon>
        <taxon>Thermus</taxon>
    </lineage>
</organism>
<dbReference type="OrthoDB" id="9785230at2"/>
<evidence type="ECO:0000313" key="8">
    <source>
        <dbReference type="EMBL" id="APD08350.1"/>
    </source>
</evidence>
<dbReference type="KEGG" id="tbc:A0O31_00119"/>
<sequence length="485" mass="54719">MARTGAEYMEALRERPPNLWYKGEKVEDPTTHPVFRGIVRAMAALYDLQHDPRYREVLTYEAEGKRHGTSFLIPKTKEDLKRRGQAYKLWADQNLGMMGRSPDYLNAVVMAYAASAEYFGEFAENVRNYYRYLRDHDLATTHALTNPQVNRAKPPSAQPDPYIPVGVVRQTEKGIVVRGARMTATFPLADEVLIFPSTLLKEGPGSEKYAIAFALPTSTPGLHFVCREALVGGDSPFDHPLSSRLEEMDCLVIFDDVLVPWERVFILGNVELCNNAYAQTGALNHMAHQVVALKTAKTEAFLGVAALMAEGIGADAYGHVQEKIAEIIVYLEAMKAFWTRAEEEAQENAFGLLVPDRKALDGARNLYPRLYPRLREILEQIGASGLITLPSEKDFKGPLAPLLDKYLQGATLDARERVALFRLAWDMTLSGFGARQELYERFFFGDPVRMYQTLYQVYDKEPYKERIRAYLRAALGVFAQEEVEA</sequence>
<dbReference type="InterPro" id="IPR009100">
    <property type="entry name" value="AcylCoA_DH/oxidase_NM_dom_sf"/>
</dbReference>
<dbReference type="InterPro" id="IPR024674">
    <property type="entry name" value="HpaB/PvcC/4-BUDH_N"/>
</dbReference>
<evidence type="ECO:0000256" key="2">
    <source>
        <dbReference type="ARBA" id="ARBA00022827"/>
    </source>
</evidence>
<dbReference type="PANTHER" id="PTHR36117">
    <property type="entry name" value="4-HYDROXYPHENYLACETATE 3-MONOOXYGENASE-RELATED"/>
    <property type="match status" value="1"/>
</dbReference>
<feature type="binding site" evidence="5">
    <location>
        <begin position="142"/>
        <end position="144"/>
    </location>
    <ligand>
        <name>FAD</name>
        <dbReference type="ChEBI" id="CHEBI:57692"/>
    </ligand>
</feature>
<proteinExistence type="predicted"/>
<evidence type="ECO:0000259" key="7">
    <source>
        <dbReference type="Pfam" id="PF11794"/>
    </source>
</evidence>
<dbReference type="NCBIfam" id="TIGR02309">
    <property type="entry name" value="HpaB-1"/>
    <property type="match status" value="1"/>
</dbReference>
<dbReference type="InterPro" id="IPR012687">
    <property type="entry name" value="HpaB_Deino-type"/>
</dbReference>
<dbReference type="InterPro" id="IPR004925">
    <property type="entry name" value="HpaB/PvcC/4-BUDH"/>
</dbReference>
<dbReference type="SUPFAM" id="SSF47203">
    <property type="entry name" value="Acyl-CoA dehydrogenase C-terminal domain-like"/>
    <property type="match status" value="1"/>
</dbReference>
<dbReference type="InterPro" id="IPR024719">
    <property type="entry name" value="HpaB/PvcC/4-BUDH_C"/>
</dbReference>
<feature type="binding site" evidence="4">
    <location>
        <begin position="100"/>
        <end position="104"/>
    </location>
    <ligand>
        <name>substrate</name>
    </ligand>
</feature>
<dbReference type="RefSeq" id="WP_071676231.1">
    <property type="nucleotide sequence ID" value="NZ_AP025593.1"/>
</dbReference>
<dbReference type="Gene3D" id="1.20.140.10">
    <property type="entry name" value="Butyryl-CoA Dehydrogenase, subunit A, domain 3"/>
    <property type="match status" value="1"/>
</dbReference>
<feature type="domain" description="HpaB/PvcC/4-BUDH N-terminal" evidence="7">
    <location>
        <begin position="4"/>
        <end position="266"/>
    </location>
</feature>
<dbReference type="Proteomes" id="UP000182993">
    <property type="component" value="Chromosome"/>
</dbReference>
<dbReference type="Pfam" id="PF03241">
    <property type="entry name" value="HpaB"/>
    <property type="match status" value="1"/>
</dbReference>
<keyword evidence="3" id="KW-0560">Oxidoreductase</keyword>
<name>A0A1J0LQ00_THEBO</name>
<reference evidence="10" key="1">
    <citation type="submission" date="2016-06" db="EMBL/GenBank/DDBJ databases">
        <title>Whole genome sequencing of Thermus brockianus strain GE-1.</title>
        <authorList>
            <person name="Schaefers C."/>
            <person name="Blank S."/>
            <person name="Wiebusch S."/>
            <person name="Elleuche S."/>
            <person name="Antranikian G."/>
        </authorList>
    </citation>
    <scope>NUCLEOTIDE SEQUENCE [LARGE SCALE GENOMIC DNA]</scope>
    <source>
        <strain evidence="10">GE-1</strain>
    </source>
</reference>
<reference evidence="8" key="2">
    <citation type="journal article" date="2017" name="Stand. Genomic Sci.">
        <title>Complete genome sequence of Thermus brockianus GE-1 reveals key enzymes of xylan/xylose metabolism.</title>
        <authorList>
            <person name="Schaefers C."/>
            <person name="Blank S."/>
            <person name="Wiebusch S."/>
            <person name="Elleuche S."/>
            <person name="Antranikian G."/>
        </authorList>
    </citation>
    <scope>NUCLEOTIDE SEQUENCE</scope>
    <source>
        <strain evidence="8">GE-1</strain>
    </source>
</reference>
<gene>
    <name evidence="8" type="ORF">A0O31_00119</name>
    <name evidence="9" type="ORF">TbrSNM41_10390</name>
</gene>
<keyword evidence="1" id="KW-0285">Flavoprotein</keyword>
<dbReference type="GO" id="GO:0050660">
    <property type="term" value="F:flavin adenine dinucleotide binding"/>
    <property type="evidence" value="ECO:0007669"/>
    <property type="project" value="InterPro"/>
</dbReference>
<feature type="binding site" evidence="5">
    <location>
        <begin position="446"/>
        <end position="449"/>
    </location>
    <ligand>
        <name>FAD</name>
        <dbReference type="ChEBI" id="CHEBI:57692"/>
    </ligand>
</feature>
<dbReference type="InterPro" id="IPR046373">
    <property type="entry name" value="Acyl-CoA_Oxase/DH_mid-dom_sf"/>
</dbReference>
<dbReference type="Pfam" id="PF11794">
    <property type="entry name" value="HpaB_N"/>
    <property type="match status" value="1"/>
</dbReference>
<feature type="binding site" evidence="5">
    <location>
        <position position="185"/>
    </location>
    <ligand>
        <name>FAD</name>
        <dbReference type="ChEBI" id="CHEBI:57692"/>
    </ligand>
</feature>
<evidence type="ECO:0000313" key="9">
    <source>
        <dbReference type="EMBL" id="BDG16305.1"/>
    </source>
</evidence>
<keyword evidence="2 5" id="KW-0274">FAD</keyword>
<evidence type="ECO:0000313" key="10">
    <source>
        <dbReference type="Proteomes" id="UP000182993"/>
    </source>
</evidence>
<evidence type="ECO:0000256" key="4">
    <source>
        <dbReference type="PIRSR" id="PIRSR000331-1"/>
    </source>
</evidence>
<dbReference type="PIRSF" id="PIRSF000331">
    <property type="entry name" value="HpaA_HpaB"/>
    <property type="match status" value="1"/>
</dbReference>
<dbReference type="EMBL" id="AP025593">
    <property type="protein sequence ID" value="BDG16305.1"/>
    <property type="molecule type" value="Genomic_DNA"/>
</dbReference>
<dbReference type="SUPFAM" id="SSF56645">
    <property type="entry name" value="Acyl-CoA dehydrogenase NM domain-like"/>
    <property type="match status" value="1"/>
</dbReference>
<protein>
    <submittedName>
        <fullName evidence="9">4-hydroxyphenylacetate 3-monooxygenase oxygenase component</fullName>
    </submittedName>
    <submittedName>
        <fullName evidence="8">4-hydroxyphenylacetate-3-hydroxylase</fullName>
    </submittedName>
</protein>
<keyword evidence="11" id="KW-1185">Reference proteome</keyword>
<dbReference type="Gene3D" id="1.10.3140.10">
    <property type="entry name" value="4-hydroxybutyryl-coa dehydratase, domain 1"/>
    <property type="match status" value="1"/>
</dbReference>
<evidence type="ECO:0000256" key="1">
    <source>
        <dbReference type="ARBA" id="ARBA00022630"/>
    </source>
</evidence>
<feature type="binding site" evidence="4">
    <location>
        <position position="142"/>
    </location>
    <ligand>
        <name>substrate</name>
    </ligand>
</feature>
<evidence type="ECO:0000256" key="5">
    <source>
        <dbReference type="PIRSR" id="PIRSR000331-2"/>
    </source>
</evidence>
<reference evidence="9 11" key="3">
    <citation type="journal article" date="2022" name="Microbiol. Resour. Announc.">
        <title>Complete Genome Sequences of Thermus Strains Isolated from Senami Hot Spring in Japan.</title>
        <authorList>
            <person name="Miyazaki K."/>
        </authorList>
    </citation>
    <scope>NUCLEOTIDE SEQUENCE [LARGE SCALE GENOMIC DNA]</scope>
    <source>
        <strain evidence="9 11">SNM4-1</strain>
    </source>
</reference>
<feature type="domain" description="HpaB/PvcC/4-BUDH C-terminal" evidence="6">
    <location>
        <begin position="273"/>
        <end position="471"/>
    </location>
</feature>
<dbReference type="AlphaFoldDB" id="A0A1J0LQ00"/>
<dbReference type="GO" id="GO:0010124">
    <property type="term" value="P:phenylacetate catabolic process"/>
    <property type="evidence" value="ECO:0007669"/>
    <property type="project" value="InterPro"/>
</dbReference>
<dbReference type="GO" id="GO:0016712">
    <property type="term" value="F:oxidoreductase activity, acting on paired donors, with incorporation or reduction of molecular oxygen, reduced flavin or flavoprotein as one donor, and incorporation of one atom of oxygen"/>
    <property type="evidence" value="ECO:0007669"/>
    <property type="project" value="InterPro"/>
</dbReference>
<dbReference type="STRING" id="56956.A0O31_00119"/>
<dbReference type="PANTHER" id="PTHR36117:SF3">
    <property type="entry name" value="4-HYDROXYPHENYLACETATE 3-MONOOXYGENASE-RELATED"/>
    <property type="match status" value="1"/>
</dbReference>
<dbReference type="Gene3D" id="2.40.110.10">
    <property type="entry name" value="Butyryl-CoA Dehydrogenase, subunit A, domain 2"/>
    <property type="match status" value="1"/>
</dbReference>
<dbReference type="EMBL" id="CP016312">
    <property type="protein sequence ID" value="APD08350.1"/>
    <property type="molecule type" value="Genomic_DNA"/>
</dbReference>
<evidence type="ECO:0000256" key="3">
    <source>
        <dbReference type="ARBA" id="ARBA00023002"/>
    </source>
</evidence>
<evidence type="ECO:0000259" key="6">
    <source>
        <dbReference type="Pfam" id="PF03241"/>
    </source>
</evidence>
<dbReference type="InterPro" id="IPR036250">
    <property type="entry name" value="AcylCo_DH-like_C"/>
</dbReference>
<accession>A0A1J0LQ00</accession>
<evidence type="ECO:0000313" key="11">
    <source>
        <dbReference type="Proteomes" id="UP000831120"/>
    </source>
</evidence>
<dbReference type="Proteomes" id="UP000831120">
    <property type="component" value="Chromosome"/>
</dbReference>
<feature type="binding site" evidence="5">
    <location>
        <begin position="148"/>
        <end position="151"/>
    </location>
    <ligand>
        <name>FAD</name>
        <dbReference type="ChEBI" id="CHEBI:57692"/>
    </ligand>
</feature>
<dbReference type="GO" id="GO:0016627">
    <property type="term" value="F:oxidoreductase activity, acting on the CH-CH group of donors"/>
    <property type="evidence" value="ECO:0007669"/>
    <property type="project" value="InterPro"/>
</dbReference>